<gene>
    <name evidence="2" type="ORF">E1A91_A01G031300v1</name>
</gene>
<keyword evidence="3" id="KW-1185">Reference proteome</keyword>
<evidence type="ECO:0000256" key="1">
    <source>
        <dbReference type="SAM" id="Phobius"/>
    </source>
</evidence>
<accession>A0A5D3ADR8</accession>
<keyword evidence="1" id="KW-0812">Transmembrane</keyword>
<evidence type="ECO:0000313" key="3">
    <source>
        <dbReference type="Proteomes" id="UP000323597"/>
    </source>
</evidence>
<protein>
    <submittedName>
        <fullName evidence="2">Uncharacterized protein</fullName>
    </submittedName>
</protein>
<organism evidence="2 3">
    <name type="scientific">Gossypium mustelinum</name>
    <name type="common">Cotton</name>
    <name type="synonym">Gossypium caicoense</name>
    <dbReference type="NCBI Taxonomy" id="34275"/>
    <lineage>
        <taxon>Eukaryota</taxon>
        <taxon>Viridiplantae</taxon>
        <taxon>Streptophyta</taxon>
        <taxon>Embryophyta</taxon>
        <taxon>Tracheophyta</taxon>
        <taxon>Spermatophyta</taxon>
        <taxon>Magnoliopsida</taxon>
        <taxon>eudicotyledons</taxon>
        <taxon>Gunneridae</taxon>
        <taxon>Pentapetalae</taxon>
        <taxon>rosids</taxon>
        <taxon>malvids</taxon>
        <taxon>Malvales</taxon>
        <taxon>Malvaceae</taxon>
        <taxon>Malvoideae</taxon>
        <taxon>Gossypium</taxon>
    </lineage>
</organism>
<feature type="transmembrane region" description="Helical" evidence="1">
    <location>
        <begin position="25"/>
        <end position="52"/>
    </location>
</feature>
<dbReference type="EMBL" id="CM017636">
    <property type="protein sequence ID" value="TYJ48003.1"/>
    <property type="molecule type" value="Genomic_DNA"/>
</dbReference>
<reference evidence="2 3" key="1">
    <citation type="submission" date="2019-07" db="EMBL/GenBank/DDBJ databases">
        <title>WGS assembly of Gossypium mustelinum.</title>
        <authorList>
            <person name="Chen Z.J."/>
            <person name="Sreedasyam A."/>
            <person name="Ando A."/>
            <person name="Song Q."/>
            <person name="De L."/>
            <person name="Hulse-Kemp A."/>
            <person name="Ding M."/>
            <person name="Ye W."/>
            <person name="Kirkbride R."/>
            <person name="Jenkins J."/>
            <person name="Plott C."/>
            <person name="Lovell J."/>
            <person name="Lin Y.-M."/>
            <person name="Vaughn R."/>
            <person name="Liu B."/>
            <person name="Li W."/>
            <person name="Simpson S."/>
            <person name="Scheffler B."/>
            <person name="Saski C."/>
            <person name="Grover C."/>
            <person name="Hu G."/>
            <person name="Conover J."/>
            <person name="Carlson J."/>
            <person name="Shu S."/>
            <person name="Boston L."/>
            <person name="Williams M."/>
            <person name="Peterson D."/>
            <person name="Mcgee K."/>
            <person name="Jones D."/>
            <person name="Wendel J."/>
            <person name="Stelly D."/>
            <person name="Grimwood J."/>
            <person name="Schmutz J."/>
        </authorList>
    </citation>
    <scope>NUCLEOTIDE SEQUENCE [LARGE SCALE GENOMIC DNA]</scope>
    <source>
        <strain evidence="2">1408120.09</strain>
    </source>
</reference>
<dbReference type="AlphaFoldDB" id="A0A5D3ADR8"/>
<evidence type="ECO:0000313" key="2">
    <source>
        <dbReference type="EMBL" id="TYJ48003.1"/>
    </source>
</evidence>
<keyword evidence="1" id="KW-1133">Transmembrane helix</keyword>
<feature type="transmembrane region" description="Helical" evidence="1">
    <location>
        <begin position="64"/>
        <end position="85"/>
    </location>
</feature>
<proteinExistence type="predicted"/>
<sequence>MGVIRELAMGVIRRHHLFLCEPSRVLVFIVAQIRVLVFLGLVIYMHLIIQIILAHLPILLRLELMVITLVHTYMCLLGLLPGILTRELAIMSVVMRRLFKILLRISDIVTRETLLKGHIRDGLYHFSLPDLSTQSVSSPVPASIELQNKTAKGVFAASKVSSTPLFCSISTC</sequence>
<name>A0A5D3ADR8_GOSMU</name>
<keyword evidence="1" id="KW-0472">Membrane</keyword>
<dbReference type="Proteomes" id="UP000323597">
    <property type="component" value="Chromosome A01"/>
</dbReference>